<keyword evidence="8" id="KW-0325">Glycoprotein</keyword>
<reference evidence="10" key="1">
    <citation type="submission" date="2025-08" db="UniProtKB">
        <authorList>
            <consortium name="Ensembl"/>
        </authorList>
    </citation>
    <scope>IDENTIFICATION</scope>
</reference>
<dbReference type="GO" id="GO:0030246">
    <property type="term" value="F:carbohydrate binding"/>
    <property type="evidence" value="ECO:0007669"/>
    <property type="project" value="UniProtKB-KW"/>
</dbReference>
<feature type="domain" description="C-type lectin" evidence="9">
    <location>
        <begin position="60"/>
        <end position="177"/>
    </location>
</feature>
<dbReference type="Pfam" id="PF00059">
    <property type="entry name" value="Lectin_C"/>
    <property type="match status" value="1"/>
</dbReference>
<evidence type="ECO:0000259" key="9">
    <source>
        <dbReference type="PROSITE" id="PS50041"/>
    </source>
</evidence>
<keyword evidence="4" id="KW-0735">Signal-anchor</keyword>
<evidence type="ECO:0000256" key="2">
    <source>
        <dbReference type="ARBA" id="ARBA00022692"/>
    </source>
</evidence>
<evidence type="ECO:0000256" key="3">
    <source>
        <dbReference type="ARBA" id="ARBA00022734"/>
    </source>
</evidence>
<evidence type="ECO:0000313" key="11">
    <source>
        <dbReference type="Proteomes" id="UP000694422"/>
    </source>
</evidence>
<dbReference type="CDD" id="cd03590">
    <property type="entry name" value="CLECT_DC-SIGN_like"/>
    <property type="match status" value="1"/>
</dbReference>
<name>A0A8C9UQK2_SPEDA</name>
<dbReference type="InterPro" id="IPR033989">
    <property type="entry name" value="CD209-like_CTLD"/>
</dbReference>
<comment type="subcellular location">
    <subcellularLocation>
        <location evidence="1">Membrane</location>
        <topology evidence="1">Single-pass type II membrane protein</topology>
    </subcellularLocation>
</comment>
<evidence type="ECO:0000256" key="8">
    <source>
        <dbReference type="ARBA" id="ARBA00023180"/>
    </source>
</evidence>
<dbReference type="InterPro" id="IPR016187">
    <property type="entry name" value="CTDL_fold"/>
</dbReference>
<proteinExistence type="predicted"/>
<evidence type="ECO:0000256" key="4">
    <source>
        <dbReference type="ARBA" id="ARBA00022968"/>
    </source>
</evidence>
<evidence type="ECO:0000256" key="1">
    <source>
        <dbReference type="ARBA" id="ARBA00004606"/>
    </source>
</evidence>
<keyword evidence="6" id="KW-0472">Membrane</keyword>
<protein>
    <recommendedName>
        <fullName evidence="9">C-type lectin domain-containing protein</fullName>
    </recommendedName>
</protein>
<sequence length="184" mass="21251">VVSVESSLQKQEQDFKAGQSEVVLQVQRLAKNLVTLNCQLDNLKNNGSEKTCCPIDWLEHESSCYWFSQSDKSWPEADQNCQLQNSHLVVVTSLEEQKFIEEHKRPVPSWMGLTDQNGPWRWVDGTDYERGFKHWSPNQPDDWTGHGLGGGEDCAHFTRDGRWNDDVCQRPYHWICEIELGKTS</sequence>
<dbReference type="AlphaFoldDB" id="A0A8C9UQK2"/>
<dbReference type="InterPro" id="IPR001304">
    <property type="entry name" value="C-type_lectin-like"/>
</dbReference>
<keyword evidence="5" id="KW-1133">Transmembrane helix</keyword>
<dbReference type="Ensembl" id="ENSSDAT00000015325.1">
    <property type="protein sequence ID" value="ENSSDAP00000013514.1"/>
    <property type="gene ID" value="ENSSDAG00000012206.1"/>
</dbReference>
<dbReference type="Gene3D" id="3.10.100.10">
    <property type="entry name" value="Mannose-Binding Protein A, subunit A"/>
    <property type="match status" value="1"/>
</dbReference>
<evidence type="ECO:0000256" key="5">
    <source>
        <dbReference type="ARBA" id="ARBA00022989"/>
    </source>
</evidence>
<keyword evidence="7" id="KW-1015">Disulfide bond</keyword>
<accession>A0A8C9UQK2</accession>
<dbReference type="SMART" id="SM00034">
    <property type="entry name" value="CLECT"/>
    <property type="match status" value="1"/>
</dbReference>
<reference evidence="10" key="2">
    <citation type="submission" date="2025-09" db="UniProtKB">
        <authorList>
            <consortium name="Ensembl"/>
        </authorList>
    </citation>
    <scope>IDENTIFICATION</scope>
</reference>
<dbReference type="PROSITE" id="PS50041">
    <property type="entry name" value="C_TYPE_LECTIN_2"/>
    <property type="match status" value="1"/>
</dbReference>
<dbReference type="InterPro" id="IPR018378">
    <property type="entry name" value="C-type_lectin_CS"/>
</dbReference>
<dbReference type="Pfam" id="PF03954">
    <property type="entry name" value="Lectin_N"/>
    <property type="match status" value="1"/>
</dbReference>
<keyword evidence="2" id="KW-0812">Transmembrane</keyword>
<dbReference type="PROSITE" id="PS00615">
    <property type="entry name" value="C_TYPE_LECTIN_1"/>
    <property type="match status" value="1"/>
</dbReference>
<evidence type="ECO:0000256" key="7">
    <source>
        <dbReference type="ARBA" id="ARBA00023157"/>
    </source>
</evidence>
<dbReference type="FunFam" id="3.10.100.10:FF:000041">
    <property type="entry name" value="Asialoglycoprotein receptor 1"/>
    <property type="match status" value="1"/>
</dbReference>
<dbReference type="InterPro" id="IPR016186">
    <property type="entry name" value="C-type_lectin-like/link_sf"/>
</dbReference>
<dbReference type="PANTHER" id="PTHR22803">
    <property type="entry name" value="MANNOSE, PHOSPHOLIPASE, LECTIN RECEPTOR RELATED"/>
    <property type="match status" value="1"/>
</dbReference>
<dbReference type="SUPFAM" id="SSF56436">
    <property type="entry name" value="C-type lectin-like"/>
    <property type="match status" value="1"/>
</dbReference>
<keyword evidence="3" id="KW-0430">Lectin</keyword>
<evidence type="ECO:0000313" key="10">
    <source>
        <dbReference type="Ensembl" id="ENSSDAP00000013514.1"/>
    </source>
</evidence>
<evidence type="ECO:0000256" key="6">
    <source>
        <dbReference type="ARBA" id="ARBA00023136"/>
    </source>
</evidence>
<keyword evidence="11" id="KW-1185">Reference proteome</keyword>
<dbReference type="InterPro" id="IPR050111">
    <property type="entry name" value="C-type_lectin/snaclec_domain"/>
</dbReference>
<dbReference type="Proteomes" id="UP000694422">
    <property type="component" value="Unplaced"/>
</dbReference>
<organism evidence="10 11">
    <name type="scientific">Spermophilus dauricus</name>
    <name type="common">Daurian ground squirrel</name>
    <dbReference type="NCBI Taxonomy" id="99837"/>
    <lineage>
        <taxon>Eukaryota</taxon>
        <taxon>Metazoa</taxon>
        <taxon>Chordata</taxon>
        <taxon>Craniata</taxon>
        <taxon>Vertebrata</taxon>
        <taxon>Euteleostomi</taxon>
        <taxon>Mammalia</taxon>
        <taxon>Eutheria</taxon>
        <taxon>Euarchontoglires</taxon>
        <taxon>Glires</taxon>
        <taxon>Rodentia</taxon>
        <taxon>Sciuromorpha</taxon>
        <taxon>Sciuridae</taxon>
        <taxon>Xerinae</taxon>
        <taxon>Marmotini</taxon>
        <taxon>Spermophilus</taxon>
    </lineage>
</organism>
<dbReference type="GO" id="GO:0016020">
    <property type="term" value="C:membrane"/>
    <property type="evidence" value="ECO:0007669"/>
    <property type="project" value="UniProtKB-SubCell"/>
</dbReference>